<organism evidence="2 3">
    <name type="scientific">Boletus edulis BED1</name>
    <dbReference type="NCBI Taxonomy" id="1328754"/>
    <lineage>
        <taxon>Eukaryota</taxon>
        <taxon>Fungi</taxon>
        <taxon>Dikarya</taxon>
        <taxon>Basidiomycota</taxon>
        <taxon>Agaricomycotina</taxon>
        <taxon>Agaricomycetes</taxon>
        <taxon>Agaricomycetidae</taxon>
        <taxon>Boletales</taxon>
        <taxon>Boletineae</taxon>
        <taxon>Boletaceae</taxon>
        <taxon>Boletoideae</taxon>
        <taxon>Boletus</taxon>
    </lineage>
</organism>
<feature type="compositionally biased region" description="Acidic residues" evidence="1">
    <location>
        <begin position="239"/>
        <end position="258"/>
    </location>
</feature>
<evidence type="ECO:0000313" key="2">
    <source>
        <dbReference type="EMBL" id="KAF8443732.1"/>
    </source>
</evidence>
<feature type="region of interest" description="Disordered" evidence="1">
    <location>
        <begin position="214"/>
        <end position="309"/>
    </location>
</feature>
<reference evidence="2" key="1">
    <citation type="submission" date="2019-10" db="EMBL/GenBank/DDBJ databases">
        <authorList>
            <consortium name="DOE Joint Genome Institute"/>
            <person name="Kuo A."/>
            <person name="Miyauchi S."/>
            <person name="Kiss E."/>
            <person name="Drula E."/>
            <person name="Kohler A."/>
            <person name="Sanchez-Garcia M."/>
            <person name="Andreopoulos B."/>
            <person name="Barry K.W."/>
            <person name="Bonito G."/>
            <person name="Buee M."/>
            <person name="Carver A."/>
            <person name="Chen C."/>
            <person name="Cichocki N."/>
            <person name="Clum A."/>
            <person name="Culley D."/>
            <person name="Crous P.W."/>
            <person name="Fauchery L."/>
            <person name="Girlanda M."/>
            <person name="Hayes R."/>
            <person name="Keri Z."/>
            <person name="LaButti K."/>
            <person name="Lipzen A."/>
            <person name="Lombard V."/>
            <person name="Magnuson J."/>
            <person name="Maillard F."/>
            <person name="Morin E."/>
            <person name="Murat C."/>
            <person name="Nolan M."/>
            <person name="Ohm R."/>
            <person name="Pangilinan J."/>
            <person name="Pereira M."/>
            <person name="Perotto S."/>
            <person name="Peter M."/>
            <person name="Riley R."/>
            <person name="Sitrit Y."/>
            <person name="Stielow B."/>
            <person name="Szollosi G."/>
            <person name="Zifcakova L."/>
            <person name="Stursova M."/>
            <person name="Spatafora J.W."/>
            <person name="Tedersoo L."/>
            <person name="Vaario L.-M."/>
            <person name="Yamada A."/>
            <person name="Yan M."/>
            <person name="Wang P."/>
            <person name="Xu J."/>
            <person name="Bruns T."/>
            <person name="Baldrian P."/>
            <person name="Vilgalys R."/>
            <person name="Henrissat B."/>
            <person name="Grigoriev I.V."/>
            <person name="Hibbett D."/>
            <person name="Nagy L.G."/>
            <person name="Martin F.M."/>
        </authorList>
    </citation>
    <scope>NUCLEOTIDE SEQUENCE</scope>
    <source>
        <strain evidence="2">BED1</strain>
    </source>
</reference>
<name>A0AAD4GGX5_BOLED</name>
<protein>
    <submittedName>
        <fullName evidence="2">Uncharacterized protein</fullName>
    </submittedName>
</protein>
<feature type="compositionally biased region" description="Basic and acidic residues" evidence="1">
    <location>
        <begin position="214"/>
        <end position="228"/>
    </location>
</feature>
<feature type="compositionally biased region" description="Basic and acidic residues" evidence="1">
    <location>
        <begin position="129"/>
        <end position="140"/>
    </location>
</feature>
<feature type="region of interest" description="Disordered" evidence="1">
    <location>
        <begin position="125"/>
        <end position="151"/>
    </location>
</feature>
<comment type="caution">
    <text evidence="2">The sequence shown here is derived from an EMBL/GenBank/DDBJ whole genome shotgun (WGS) entry which is preliminary data.</text>
</comment>
<dbReference type="Proteomes" id="UP001194468">
    <property type="component" value="Unassembled WGS sequence"/>
</dbReference>
<reference evidence="2" key="2">
    <citation type="journal article" date="2020" name="Nat. Commun.">
        <title>Large-scale genome sequencing of mycorrhizal fungi provides insights into the early evolution of symbiotic traits.</title>
        <authorList>
            <person name="Miyauchi S."/>
            <person name="Kiss E."/>
            <person name="Kuo A."/>
            <person name="Drula E."/>
            <person name="Kohler A."/>
            <person name="Sanchez-Garcia M."/>
            <person name="Morin E."/>
            <person name="Andreopoulos B."/>
            <person name="Barry K.W."/>
            <person name="Bonito G."/>
            <person name="Buee M."/>
            <person name="Carver A."/>
            <person name="Chen C."/>
            <person name="Cichocki N."/>
            <person name="Clum A."/>
            <person name="Culley D."/>
            <person name="Crous P.W."/>
            <person name="Fauchery L."/>
            <person name="Girlanda M."/>
            <person name="Hayes R.D."/>
            <person name="Keri Z."/>
            <person name="LaButti K."/>
            <person name="Lipzen A."/>
            <person name="Lombard V."/>
            <person name="Magnuson J."/>
            <person name="Maillard F."/>
            <person name="Murat C."/>
            <person name="Nolan M."/>
            <person name="Ohm R.A."/>
            <person name="Pangilinan J."/>
            <person name="Pereira M.F."/>
            <person name="Perotto S."/>
            <person name="Peter M."/>
            <person name="Pfister S."/>
            <person name="Riley R."/>
            <person name="Sitrit Y."/>
            <person name="Stielow J.B."/>
            <person name="Szollosi G."/>
            <person name="Zifcakova L."/>
            <person name="Stursova M."/>
            <person name="Spatafora J.W."/>
            <person name="Tedersoo L."/>
            <person name="Vaario L.M."/>
            <person name="Yamada A."/>
            <person name="Yan M."/>
            <person name="Wang P."/>
            <person name="Xu J."/>
            <person name="Bruns T."/>
            <person name="Baldrian P."/>
            <person name="Vilgalys R."/>
            <person name="Dunand C."/>
            <person name="Henrissat B."/>
            <person name="Grigoriev I.V."/>
            <person name="Hibbett D."/>
            <person name="Nagy L.G."/>
            <person name="Martin F.M."/>
        </authorList>
    </citation>
    <scope>NUCLEOTIDE SEQUENCE</scope>
    <source>
        <strain evidence="2">BED1</strain>
    </source>
</reference>
<proteinExistence type="predicted"/>
<feature type="compositionally biased region" description="Polar residues" evidence="1">
    <location>
        <begin position="274"/>
        <end position="292"/>
    </location>
</feature>
<evidence type="ECO:0000313" key="3">
    <source>
        <dbReference type="Proteomes" id="UP001194468"/>
    </source>
</evidence>
<accession>A0AAD4GGX5</accession>
<sequence length="309" mass="34819">MTEQDSSRIFTDLFYRPRTESPLVQVYTEGTVPVLRVQFEEWAIATINKFLDGIQYQWLNYGQGPEMFHNHGINPGQHQAAIINRIRRVIAAQETEEPTSRASSPMSIPPTSIKMEGQESRYLFSTPTKGKEPLKGDRGSPMDAGNRWGLASNMPNRPTYLSGRNLDIICHMYGNQRGAAILHQMARDHAIASGNRTLSPRHAEDDRENEIFHRHWDDPQGGGEDHPQEGYPGRGPPSNDDDENNDPDDDNEDDEDGEPLLWQISARPVGGRSANRQSMGPQQTGHQAQQNYLRGFTPGNDHYMGTMQQ</sequence>
<dbReference type="EMBL" id="WHUW01000007">
    <property type="protein sequence ID" value="KAF8443732.1"/>
    <property type="molecule type" value="Genomic_DNA"/>
</dbReference>
<evidence type="ECO:0000256" key="1">
    <source>
        <dbReference type="SAM" id="MobiDB-lite"/>
    </source>
</evidence>
<keyword evidence="3" id="KW-1185">Reference proteome</keyword>
<dbReference type="AlphaFoldDB" id="A0AAD4GGX5"/>
<gene>
    <name evidence="2" type="ORF">L210DRAFT_861846</name>
</gene>